<feature type="region of interest" description="Disordered" evidence="1">
    <location>
        <begin position="672"/>
        <end position="693"/>
    </location>
</feature>
<reference evidence="4" key="2">
    <citation type="submission" date="2020-05" db="UniProtKB">
        <authorList>
            <consortium name="EnsemblMetazoa"/>
        </authorList>
    </citation>
    <scope>IDENTIFICATION</scope>
</reference>
<sequence>MSKKAVVKRTISLTNVSQTVTNAQASRCEEQLDEAIYRCLHSLTKRHEPTKEFKAQFSRGAFLKPNTKAFIQVMHYLLNIYDAREFQKRFYWPIFDKAAENAFRTATVEYANSLIEQGKLTGITKIKAHVVVLPGGMKFMKFLLCVIRMVLQEELRKAKGSAADGEVLTKQSIAQMIDRHKRWTQAGSQIHAIVKEEVTLLSKRTEQIERLIETMLADSELAKTITYDKLIQLWAVLIQSQFKERQSLQQRSRTIAKEFEAIIEKAEAKMKKNGLPLPFAKEQLQATLSKVVRQNPDWDPIAQQVFDENGVLQPINLIQLFELALPSVEQFLNNFCFKDQEVIKYEQKELSKVVVKLDGVRQQMDVLQRNLPILDDFLALDLHGNGESPEVAKCDNFAIKNKLFCTPPIVIDFDGHSDGAFPVAGKTSQRLALLNKEDVQLMNARMKLLSTSLYQPRSPRAQQHTLPTKMLSEANPHQSASPNAFAVPRVARREKLNPLTMFNRIKAQSQKHPGGKSAVHSNPSAPVNSTMNISAVSDITMRPEFSSTLLGTPEKPSPTSDANNETNAEICSANHLQVPTQFSHHQPQMPRLANSPIVHSSPRLMALYVGSTGTPKSSRTSSSLLLAGNGGRRTSSAKRDSLVDNVAVHTSPSGRLESLVKQNELIPPCCDIQAGSESKSPPAAEGTADSSEEKTLIPMNGGQLEDLSRTLLAMSLDNQATVISASLHREGAQLIETIKKTNATGSDEKQEQANGGEEVEEDDLFNVSDGILTDIV</sequence>
<evidence type="ECO:0000313" key="3">
    <source>
        <dbReference type="EMBL" id="KFB43432.1"/>
    </source>
</evidence>
<gene>
    <name evidence="3" type="ORF">ZHAS_00011228</name>
</gene>
<accession>A0A084VZN8</accession>
<dbReference type="GO" id="GO:0051225">
    <property type="term" value="P:spindle assembly"/>
    <property type="evidence" value="ECO:0007669"/>
    <property type="project" value="InterPro"/>
</dbReference>
<dbReference type="VEuPathDB" id="VectorBase:ASIS014808"/>
<protein>
    <submittedName>
        <fullName evidence="3">AGAP003743-PA-like protein</fullName>
    </submittedName>
</protein>
<evidence type="ECO:0000256" key="1">
    <source>
        <dbReference type="SAM" id="MobiDB-lite"/>
    </source>
</evidence>
<dbReference type="GO" id="GO:0008017">
    <property type="term" value="F:microtubule binding"/>
    <property type="evidence" value="ECO:0007669"/>
    <property type="project" value="TreeGrafter"/>
</dbReference>
<dbReference type="EMBL" id="KE525252">
    <property type="protein sequence ID" value="KFB43432.1"/>
    <property type="molecule type" value="Genomic_DNA"/>
</dbReference>
<dbReference type="OrthoDB" id="5575722at2759"/>
<feature type="compositionally biased region" description="Polar residues" evidence="1">
    <location>
        <begin position="519"/>
        <end position="530"/>
    </location>
</feature>
<proteinExistence type="predicted"/>
<feature type="region of interest" description="Disordered" evidence="1">
    <location>
        <begin position="508"/>
        <end position="530"/>
    </location>
</feature>
<dbReference type="PANTHER" id="PTHR16151">
    <property type="entry name" value="HAUS AUGMIN-LIKE COMPLEX SUBUNIT 6"/>
    <property type="match status" value="1"/>
</dbReference>
<feature type="region of interest" description="Disordered" evidence="1">
    <location>
        <begin position="546"/>
        <end position="565"/>
    </location>
</feature>
<name>A0A084VZN8_ANOSI</name>
<organism evidence="3">
    <name type="scientific">Anopheles sinensis</name>
    <name type="common">Mosquito</name>
    <dbReference type="NCBI Taxonomy" id="74873"/>
    <lineage>
        <taxon>Eukaryota</taxon>
        <taxon>Metazoa</taxon>
        <taxon>Ecdysozoa</taxon>
        <taxon>Arthropoda</taxon>
        <taxon>Hexapoda</taxon>
        <taxon>Insecta</taxon>
        <taxon>Pterygota</taxon>
        <taxon>Neoptera</taxon>
        <taxon>Endopterygota</taxon>
        <taxon>Diptera</taxon>
        <taxon>Nematocera</taxon>
        <taxon>Culicoidea</taxon>
        <taxon>Culicidae</taxon>
        <taxon>Anophelinae</taxon>
        <taxon>Anopheles</taxon>
    </lineage>
</organism>
<feature type="domain" description="HAUS augmin-like complex subunit 6 N-terminal" evidence="2">
    <location>
        <begin position="36"/>
        <end position="254"/>
    </location>
</feature>
<dbReference type="GO" id="GO:0070652">
    <property type="term" value="C:HAUS complex"/>
    <property type="evidence" value="ECO:0007669"/>
    <property type="project" value="InterPro"/>
</dbReference>
<dbReference type="EnsemblMetazoa" id="ASIC011228-RA">
    <property type="protein sequence ID" value="ASIC011228-PA"/>
    <property type="gene ID" value="ASIC011228"/>
</dbReference>
<evidence type="ECO:0000313" key="4">
    <source>
        <dbReference type="EnsemblMetazoa" id="ASIC011228-PA"/>
    </source>
</evidence>
<feature type="region of interest" description="Disordered" evidence="1">
    <location>
        <begin position="611"/>
        <end position="639"/>
    </location>
</feature>
<reference evidence="3 5" key="1">
    <citation type="journal article" date="2014" name="BMC Genomics">
        <title>Genome sequence of Anopheles sinensis provides insight into genetics basis of mosquito competence for malaria parasites.</title>
        <authorList>
            <person name="Zhou D."/>
            <person name="Zhang D."/>
            <person name="Ding G."/>
            <person name="Shi L."/>
            <person name="Hou Q."/>
            <person name="Ye Y."/>
            <person name="Xu Y."/>
            <person name="Zhou H."/>
            <person name="Xiong C."/>
            <person name="Li S."/>
            <person name="Yu J."/>
            <person name="Hong S."/>
            <person name="Yu X."/>
            <person name="Zou P."/>
            <person name="Chen C."/>
            <person name="Chang X."/>
            <person name="Wang W."/>
            <person name="Lv Y."/>
            <person name="Sun Y."/>
            <person name="Ma L."/>
            <person name="Shen B."/>
            <person name="Zhu C."/>
        </authorList>
    </citation>
    <scope>NUCLEOTIDE SEQUENCE [LARGE SCALE GENOMIC DNA]</scope>
</reference>
<feature type="compositionally biased region" description="Polar residues" evidence="1">
    <location>
        <begin position="611"/>
        <end position="624"/>
    </location>
</feature>
<keyword evidence="5" id="KW-1185">Reference proteome</keyword>
<feature type="region of interest" description="Disordered" evidence="1">
    <location>
        <begin position="741"/>
        <end position="762"/>
    </location>
</feature>
<dbReference type="VEuPathDB" id="VectorBase:ASIC011228"/>
<dbReference type="Proteomes" id="UP000030765">
    <property type="component" value="Unassembled WGS sequence"/>
</dbReference>
<dbReference type="EMBL" id="ATLV01018895">
    <property type="status" value="NOT_ANNOTATED_CDS"/>
    <property type="molecule type" value="Genomic_DNA"/>
</dbReference>
<dbReference type="AlphaFoldDB" id="A0A084VZN8"/>
<dbReference type="InterPro" id="IPR026797">
    <property type="entry name" value="HAUS_6"/>
</dbReference>
<evidence type="ECO:0000259" key="2">
    <source>
        <dbReference type="Pfam" id="PF14661"/>
    </source>
</evidence>
<dbReference type="STRING" id="74873.A0A084VZN8"/>
<dbReference type="PANTHER" id="PTHR16151:SF2">
    <property type="entry name" value="HAUS AUGMIN-LIKE COMPLEX SUBUNIT 6"/>
    <property type="match status" value="1"/>
</dbReference>
<dbReference type="GO" id="GO:1990498">
    <property type="term" value="C:mitotic spindle microtubule"/>
    <property type="evidence" value="ECO:0007669"/>
    <property type="project" value="TreeGrafter"/>
</dbReference>
<dbReference type="InterPro" id="IPR028163">
    <property type="entry name" value="HAUS_6_N"/>
</dbReference>
<dbReference type="Pfam" id="PF14661">
    <property type="entry name" value="HAUS6_N"/>
    <property type="match status" value="1"/>
</dbReference>
<dbReference type="OMA" id="LFCTPPI"/>
<evidence type="ECO:0000313" key="5">
    <source>
        <dbReference type="Proteomes" id="UP000030765"/>
    </source>
</evidence>